<organism evidence="2 3">
    <name type="scientific">Metapseudomonas otitidis</name>
    <dbReference type="NCBI Taxonomy" id="319939"/>
    <lineage>
        <taxon>Bacteria</taxon>
        <taxon>Pseudomonadati</taxon>
        <taxon>Pseudomonadota</taxon>
        <taxon>Gammaproteobacteria</taxon>
        <taxon>Pseudomonadales</taxon>
        <taxon>Pseudomonadaceae</taxon>
        <taxon>Metapseudomonas</taxon>
    </lineage>
</organism>
<dbReference type="AlphaFoldDB" id="A0A6S5RS78"/>
<dbReference type="Proteomes" id="UP000515591">
    <property type="component" value="Chromosome"/>
</dbReference>
<dbReference type="InterPro" id="IPR036873">
    <property type="entry name" value="Rhodanese-like_dom_sf"/>
</dbReference>
<dbReference type="CDD" id="cd01521">
    <property type="entry name" value="RHOD_PspE2"/>
    <property type="match status" value="1"/>
</dbReference>
<dbReference type="EMBL" id="AP022213">
    <property type="protein sequence ID" value="BBT17520.1"/>
    <property type="molecule type" value="Genomic_DNA"/>
</dbReference>
<proteinExistence type="predicted"/>
<sequence>MPSLVSQHPAARPEAALAHFAQRLAFETDCSDVHASQQAGDMDYVLVDVRSEAAYAAGHVPGAINIPHRLMTAEFMAGYPRDTLFVVYCAGPHCNGVHRAAVRLAGLGFAVKEMLGGVTGWLDEGLSLSDTQSQQAARPAISCAC</sequence>
<dbReference type="GO" id="GO:0004792">
    <property type="term" value="F:thiosulfate-cyanide sulfurtransferase activity"/>
    <property type="evidence" value="ECO:0007669"/>
    <property type="project" value="InterPro"/>
</dbReference>
<dbReference type="SMART" id="SM00450">
    <property type="entry name" value="RHOD"/>
    <property type="match status" value="1"/>
</dbReference>
<dbReference type="PROSITE" id="PS50206">
    <property type="entry name" value="RHODANESE_3"/>
    <property type="match status" value="1"/>
</dbReference>
<evidence type="ECO:0000313" key="2">
    <source>
        <dbReference type="EMBL" id="BBT17520.1"/>
    </source>
</evidence>
<dbReference type="RefSeq" id="WP_182850456.1">
    <property type="nucleotide sequence ID" value="NZ_AP022213.1"/>
</dbReference>
<evidence type="ECO:0000313" key="3">
    <source>
        <dbReference type="Proteomes" id="UP000515591"/>
    </source>
</evidence>
<evidence type="ECO:0000259" key="1">
    <source>
        <dbReference type="PROSITE" id="PS50206"/>
    </source>
</evidence>
<dbReference type="InterPro" id="IPR001307">
    <property type="entry name" value="Thiosulphate_STrfase_CS"/>
</dbReference>
<gene>
    <name evidence="2" type="ORF">WP8S17C03_35690</name>
</gene>
<accession>A0A6S5RS78</accession>
<dbReference type="PROSITE" id="PS00380">
    <property type="entry name" value="RHODANESE_1"/>
    <property type="match status" value="1"/>
</dbReference>
<dbReference type="Gene3D" id="3.40.250.10">
    <property type="entry name" value="Rhodanese-like domain"/>
    <property type="match status" value="1"/>
</dbReference>
<protein>
    <submittedName>
        <fullName evidence="2">Rhodanese</fullName>
    </submittedName>
</protein>
<dbReference type="InterPro" id="IPR050229">
    <property type="entry name" value="GlpE_sulfurtransferase"/>
</dbReference>
<dbReference type="PANTHER" id="PTHR43031">
    <property type="entry name" value="FAD-DEPENDENT OXIDOREDUCTASE"/>
    <property type="match status" value="1"/>
</dbReference>
<dbReference type="Pfam" id="PF00581">
    <property type="entry name" value="Rhodanese"/>
    <property type="match status" value="1"/>
</dbReference>
<dbReference type="PANTHER" id="PTHR43031:SF1">
    <property type="entry name" value="PYRIDINE NUCLEOTIDE-DISULPHIDE OXIDOREDUCTASE"/>
    <property type="match status" value="1"/>
</dbReference>
<dbReference type="InterPro" id="IPR001763">
    <property type="entry name" value="Rhodanese-like_dom"/>
</dbReference>
<name>A0A6S5RS78_9GAMM</name>
<reference evidence="2 3" key="1">
    <citation type="submission" date="2019-12" db="EMBL/GenBank/DDBJ databases">
        <title>complete genome sequences of Pseudomonas otitidis str. WP8-S17-CRE-03 isolated from wastewater treatment plant effluent.</title>
        <authorList>
            <person name="Sekizuka T."/>
            <person name="Itokawa K."/>
            <person name="Yatsu K."/>
            <person name="Inamine Y."/>
            <person name="Kuroda M."/>
        </authorList>
    </citation>
    <scope>NUCLEOTIDE SEQUENCE [LARGE SCALE GENOMIC DNA]</scope>
    <source>
        <strain evidence="2 3">WP8-S17-CRE-03</strain>
    </source>
</reference>
<feature type="domain" description="Rhodanese" evidence="1">
    <location>
        <begin position="40"/>
        <end position="130"/>
    </location>
</feature>
<dbReference type="SUPFAM" id="SSF52821">
    <property type="entry name" value="Rhodanese/Cell cycle control phosphatase"/>
    <property type="match status" value="1"/>
</dbReference>